<dbReference type="Proteomes" id="UP000621436">
    <property type="component" value="Unassembled WGS sequence"/>
</dbReference>
<evidence type="ECO:0000256" key="1">
    <source>
        <dbReference type="SAM" id="Phobius"/>
    </source>
</evidence>
<keyword evidence="1" id="KW-0472">Membrane</keyword>
<evidence type="ECO:0000313" key="3">
    <source>
        <dbReference type="Proteomes" id="UP000621436"/>
    </source>
</evidence>
<keyword evidence="1" id="KW-1133">Transmembrane helix</keyword>
<organism evidence="2 3">
    <name type="scientific">Halonatronomonas betaini</name>
    <dbReference type="NCBI Taxonomy" id="2778430"/>
    <lineage>
        <taxon>Bacteria</taxon>
        <taxon>Bacillati</taxon>
        <taxon>Bacillota</taxon>
        <taxon>Clostridia</taxon>
        <taxon>Halanaerobiales</taxon>
        <taxon>Halarsenatibacteraceae</taxon>
        <taxon>Halonatronomonas</taxon>
    </lineage>
</organism>
<proteinExistence type="predicted"/>
<reference evidence="2" key="1">
    <citation type="submission" date="2020-11" db="EMBL/GenBank/DDBJ databases">
        <title>Halonatronomonas betainensis gen. nov., sp. nov. a novel haloalkaliphilic representative of the family Halanaerobiacae capable of betaine degradation.</title>
        <authorList>
            <person name="Boltyanskaya Y."/>
            <person name="Kevbrin V."/>
            <person name="Detkova E."/>
            <person name="Grouzdev D.S."/>
            <person name="Koziaeva V."/>
            <person name="Zhilina T."/>
        </authorList>
    </citation>
    <scope>NUCLEOTIDE SEQUENCE</scope>
    <source>
        <strain evidence="2">Z-7014</strain>
    </source>
</reference>
<keyword evidence="1" id="KW-0812">Transmembrane</keyword>
<comment type="caution">
    <text evidence="2">The sequence shown here is derived from an EMBL/GenBank/DDBJ whole genome shotgun (WGS) entry which is preliminary data.</text>
</comment>
<accession>A0A931AQI4</accession>
<feature type="transmembrane region" description="Helical" evidence="1">
    <location>
        <begin position="25"/>
        <end position="43"/>
    </location>
</feature>
<dbReference type="RefSeq" id="WP_270454029.1">
    <property type="nucleotide sequence ID" value="NZ_JADPIE010000004.1"/>
</dbReference>
<dbReference type="AlphaFoldDB" id="A0A931AQI4"/>
<protein>
    <submittedName>
        <fullName evidence="2">Uncharacterized protein</fullName>
    </submittedName>
</protein>
<evidence type="ECO:0000313" key="2">
    <source>
        <dbReference type="EMBL" id="MBF8437092.1"/>
    </source>
</evidence>
<dbReference type="EMBL" id="JADPIE010000004">
    <property type="protein sequence ID" value="MBF8437092.1"/>
    <property type="molecule type" value="Genomic_DNA"/>
</dbReference>
<feature type="transmembrane region" description="Helical" evidence="1">
    <location>
        <begin position="49"/>
        <end position="68"/>
    </location>
</feature>
<gene>
    <name evidence="2" type="ORF">I0Q91_08390</name>
</gene>
<keyword evidence="3" id="KW-1185">Reference proteome</keyword>
<name>A0A931AQI4_9FIRM</name>
<sequence>MKKLIFKYYIELHKVINKKFDIKHILQYFIGIFAGAVGLYSLLYHDLVTAVIVLIGFSILNQLFHKLFKKLPMTRIMIKADDMSKEDFKKEVRDVIQKDIEQKINNNNKD</sequence>